<evidence type="ECO:0000313" key="2">
    <source>
        <dbReference type="Proteomes" id="UP000594195"/>
    </source>
</evidence>
<dbReference type="EMBL" id="CP040442">
    <property type="protein sequence ID" value="QOW10475.1"/>
    <property type="molecule type" value="Genomic_DNA"/>
</dbReference>
<accession>A0A7M2YA02</accession>
<keyword evidence="2" id="KW-1185">Reference proteome</keyword>
<sequence>MQNIFAESKNKTRVLVLSSQPSVMKLLLDVLNFHAKDFDFYLANGVFNNSNSDFVILETSDLEKAASFEPNIVLITSEISGEQIVPVIEKITPGGVLVYDSNIADIVEQSLNFFRKLEYSGTAFSKSNSNFALQTNIGEIPISSSDENLIKNIDGLKLLSQQFGVMEEDFYEPVMSFE</sequence>
<dbReference type="RefSeq" id="WP_193810642.1">
    <property type="nucleotide sequence ID" value="NZ_CP040442.1"/>
</dbReference>
<gene>
    <name evidence="1" type="ORF">Q73A0000_08905</name>
</gene>
<evidence type="ECO:0000313" key="1">
    <source>
        <dbReference type="EMBL" id="QOW10475.1"/>
    </source>
</evidence>
<dbReference type="AlphaFoldDB" id="A0A7M2YA02"/>
<dbReference type="Proteomes" id="UP000594195">
    <property type="component" value="Chromosome"/>
</dbReference>
<name>A0A7M2YA02_9FLAO</name>
<dbReference type="KEGG" id="kfa:Q73A0000_08905"/>
<proteinExistence type="predicted"/>
<reference evidence="1 2" key="1">
    <citation type="submission" date="2019-05" db="EMBL/GenBank/DDBJ databases">
        <title>Chryseobacterium sp. isolated from King George Island, maritime Antarctica.</title>
        <authorList>
            <person name="Peng X."/>
        </authorList>
    </citation>
    <scope>NUCLEOTIDE SEQUENCE [LARGE SCALE GENOMIC DNA]</scope>
    <source>
        <strain evidence="1 2">7-3A</strain>
    </source>
</reference>
<organism evidence="1 2">
    <name type="scientific">Kaistella flava</name>
    <name type="common">ex Peng et al. 2021</name>
    <dbReference type="NCBI Taxonomy" id="2038776"/>
    <lineage>
        <taxon>Bacteria</taxon>
        <taxon>Pseudomonadati</taxon>
        <taxon>Bacteroidota</taxon>
        <taxon>Flavobacteriia</taxon>
        <taxon>Flavobacteriales</taxon>
        <taxon>Weeksellaceae</taxon>
        <taxon>Chryseobacterium group</taxon>
        <taxon>Kaistella</taxon>
    </lineage>
</organism>
<protein>
    <submittedName>
        <fullName evidence="1">Uncharacterized protein</fullName>
    </submittedName>
</protein>